<dbReference type="GO" id="GO:0052621">
    <property type="term" value="F:diguanylate cyclase activity"/>
    <property type="evidence" value="ECO:0007669"/>
    <property type="project" value="UniProtKB-EC"/>
</dbReference>
<dbReference type="FunFam" id="3.30.70.270:FF:000001">
    <property type="entry name" value="Diguanylate cyclase domain protein"/>
    <property type="match status" value="1"/>
</dbReference>
<dbReference type="InterPro" id="IPR003018">
    <property type="entry name" value="GAF"/>
</dbReference>
<evidence type="ECO:0000256" key="2">
    <source>
        <dbReference type="ARBA" id="ARBA00012528"/>
    </source>
</evidence>
<evidence type="ECO:0000259" key="7">
    <source>
        <dbReference type="PROSITE" id="PS50887"/>
    </source>
</evidence>
<keyword evidence="5" id="KW-1133">Transmembrane helix</keyword>
<name>A0AAE4PZX1_9GAMM</name>
<dbReference type="GO" id="GO:0007165">
    <property type="term" value="P:signal transduction"/>
    <property type="evidence" value="ECO:0007669"/>
    <property type="project" value="InterPro"/>
</dbReference>
<dbReference type="Proteomes" id="UP001187859">
    <property type="component" value="Unassembled WGS sequence"/>
</dbReference>
<dbReference type="SMART" id="SM00267">
    <property type="entry name" value="GGDEF"/>
    <property type="match status" value="1"/>
</dbReference>
<accession>A0AAE4PZX1</accession>
<keyword evidence="8" id="KW-0808">Transferase</keyword>
<dbReference type="GO" id="GO:0043709">
    <property type="term" value="P:cell adhesion involved in single-species biofilm formation"/>
    <property type="evidence" value="ECO:0007669"/>
    <property type="project" value="TreeGrafter"/>
</dbReference>
<dbReference type="InterPro" id="IPR043128">
    <property type="entry name" value="Rev_trsase/Diguanyl_cyclase"/>
</dbReference>
<protein>
    <recommendedName>
        <fullName evidence="2">diguanylate cyclase</fullName>
        <ecNumber evidence="2">2.7.7.65</ecNumber>
    </recommendedName>
</protein>
<dbReference type="PANTHER" id="PTHR45138:SF9">
    <property type="entry name" value="DIGUANYLATE CYCLASE DGCM-RELATED"/>
    <property type="match status" value="1"/>
</dbReference>
<evidence type="ECO:0000313" key="9">
    <source>
        <dbReference type="Proteomes" id="UP001187859"/>
    </source>
</evidence>
<dbReference type="InterPro" id="IPR003660">
    <property type="entry name" value="HAMP_dom"/>
</dbReference>
<organism evidence="8 9">
    <name type="scientific">Shewanella xiamenensis</name>
    <dbReference type="NCBI Taxonomy" id="332186"/>
    <lineage>
        <taxon>Bacteria</taxon>
        <taxon>Pseudomonadati</taxon>
        <taxon>Pseudomonadota</taxon>
        <taxon>Gammaproteobacteria</taxon>
        <taxon>Alteromonadales</taxon>
        <taxon>Shewanellaceae</taxon>
        <taxon>Shewanella</taxon>
    </lineage>
</organism>
<dbReference type="InterPro" id="IPR050469">
    <property type="entry name" value="Diguanylate_Cyclase"/>
</dbReference>
<evidence type="ECO:0000256" key="1">
    <source>
        <dbReference type="ARBA" id="ARBA00001946"/>
    </source>
</evidence>
<evidence type="ECO:0000256" key="3">
    <source>
        <dbReference type="ARBA" id="ARBA00034247"/>
    </source>
</evidence>
<dbReference type="AlphaFoldDB" id="A0AAE4PZX1"/>
<evidence type="ECO:0000259" key="6">
    <source>
        <dbReference type="PROSITE" id="PS50885"/>
    </source>
</evidence>
<keyword evidence="4" id="KW-0175">Coiled coil</keyword>
<feature type="domain" description="HAMP" evidence="6">
    <location>
        <begin position="167"/>
        <end position="223"/>
    </location>
</feature>
<dbReference type="InterPro" id="IPR029787">
    <property type="entry name" value="Nucleotide_cyclase"/>
</dbReference>
<dbReference type="SUPFAM" id="SSF55781">
    <property type="entry name" value="GAF domain-like"/>
    <property type="match status" value="1"/>
</dbReference>
<comment type="cofactor">
    <cofactor evidence="1">
        <name>Mg(2+)</name>
        <dbReference type="ChEBI" id="CHEBI:18420"/>
    </cofactor>
</comment>
<feature type="domain" description="GGDEF" evidence="7">
    <location>
        <begin position="466"/>
        <end position="605"/>
    </location>
</feature>
<dbReference type="RefSeq" id="WP_244913565.1">
    <property type="nucleotide sequence ID" value="NZ_JASGOQ010000001.1"/>
</dbReference>
<keyword evidence="5" id="KW-0472">Membrane</keyword>
<evidence type="ECO:0000313" key="8">
    <source>
        <dbReference type="EMBL" id="MDV5391891.1"/>
    </source>
</evidence>
<feature type="transmembrane region" description="Helical" evidence="5">
    <location>
        <begin position="12"/>
        <end position="34"/>
    </location>
</feature>
<reference evidence="8" key="1">
    <citation type="submission" date="2023-05" db="EMBL/GenBank/DDBJ databases">
        <title>Colonisation of extended spectrum b-lactamase- and carbapenemase-producing bacteria on hospital surfaces from low- and middle-income countries.</title>
        <authorList>
            <person name="Nieto-Rosado M."/>
            <person name="Sands K."/>
            <person name="Iregbu K."/>
            <person name="Zahra R."/>
            <person name="Mazarati J.B."/>
            <person name="Mehtar S."/>
            <person name="Barnards-Group B."/>
            <person name="Walsh T.R."/>
        </authorList>
    </citation>
    <scope>NUCLEOTIDE SEQUENCE</scope>
    <source>
        <strain evidence="8">PP-E493</strain>
    </source>
</reference>
<dbReference type="SUPFAM" id="SSF55073">
    <property type="entry name" value="Nucleotide cyclase"/>
    <property type="match status" value="1"/>
</dbReference>
<dbReference type="EC" id="2.7.7.65" evidence="2"/>
<dbReference type="Gene3D" id="6.10.340.10">
    <property type="match status" value="1"/>
</dbReference>
<dbReference type="InterPro" id="IPR029016">
    <property type="entry name" value="GAF-like_dom_sf"/>
</dbReference>
<keyword evidence="8" id="KW-0548">Nucleotidyltransferase</keyword>
<dbReference type="EMBL" id="JASGOQ010000001">
    <property type="protein sequence ID" value="MDV5391891.1"/>
    <property type="molecule type" value="Genomic_DNA"/>
</dbReference>
<evidence type="ECO:0000256" key="5">
    <source>
        <dbReference type="SAM" id="Phobius"/>
    </source>
</evidence>
<dbReference type="Pfam" id="PF01590">
    <property type="entry name" value="GAF"/>
    <property type="match status" value="1"/>
</dbReference>
<comment type="caution">
    <text evidence="8">The sequence shown here is derived from an EMBL/GenBank/DDBJ whole genome shotgun (WGS) entry which is preliminary data.</text>
</comment>
<sequence length="612" mass="68660">MKHRNHSISHRMTLTIIGVSSFFAVLTMLVQLVWNYQESIDNTTADIREYSESILPTIAKSLWDVDHGLLSDLLSGLGMMPMVSSVNLESIDGVAMQLGKAIHAKDSRQTLFRYPIMYQEQQIGMLTVGLDTDKLYYELWQQLIIIVLGNGLKTLLMIYLILTLVRLLVTNRLSELERFANQINLNALPKLTVPDSVVRNPDEIGHVAQSLQAMYQRIRNDLAVNKRQKRALQQQQSQLARLVDERTQALNWQSQASQLLAEISLQFLTVETLNLDNNLTEVCRKIGRLFDVERVSLIEFNQRQVNYRCVWSSEPNVSEIISISADVVTLLAQKFEQESTLVIENVDSLKQTSPEEYGLLRGIGICSIAAFAMKNADEIVGLLSLSMVSRPLNWTKQKKVMLTQFSAALNELLLREEKERQMLNLQQALVTVNTQLRVMAETDELTGLSNRRPFTQTLDNLLHGNTAIGVLMLDVDYFKSYNDNYGHIEGDAVLRRVAQDLKGCEILPPNALLARIGGEEFAVVLAEITPIQLEAIATQLCNQVAALNIPHLGAPTGKITLSIGGVYLPPDALNELTISNVLRRADICLYRAKERGRNTVVMESPQTALAHS</sequence>
<dbReference type="Gene3D" id="3.30.450.40">
    <property type="match status" value="1"/>
</dbReference>
<dbReference type="PROSITE" id="PS50887">
    <property type="entry name" value="GGDEF"/>
    <property type="match status" value="1"/>
</dbReference>
<comment type="catalytic activity">
    <reaction evidence="3">
        <text>2 GTP = 3',3'-c-di-GMP + 2 diphosphate</text>
        <dbReference type="Rhea" id="RHEA:24898"/>
        <dbReference type="ChEBI" id="CHEBI:33019"/>
        <dbReference type="ChEBI" id="CHEBI:37565"/>
        <dbReference type="ChEBI" id="CHEBI:58805"/>
        <dbReference type="EC" id="2.7.7.65"/>
    </reaction>
</comment>
<dbReference type="GO" id="GO:0005886">
    <property type="term" value="C:plasma membrane"/>
    <property type="evidence" value="ECO:0007669"/>
    <property type="project" value="TreeGrafter"/>
</dbReference>
<dbReference type="PANTHER" id="PTHR45138">
    <property type="entry name" value="REGULATORY COMPONENTS OF SENSORY TRANSDUCTION SYSTEM"/>
    <property type="match status" value="1"/>
</dbReference>
<feature type="transmembrane region" description="Helical" evidence="5">
    <location>
        <begin position="143"/>
        <end position="169"/>
    </location>
</feature>
<dbReference type="GO" id="GO:1902201">
    <property type="term" value="P:negative regulation of bacterial-type flagellum-dependent cell motility"/>
    <property type="evidence" value="ECO:0007669"/>
    <property type="project" value="TreeGrafter"/>
</dbReference>
<dbReference type="Gene3D" id="3.30.70.270">
    <property type="match status" value="1"/>
</dbReference>
<proteinExistence type="predicted"/>
<keyword evidence="5" id="KW-0812">Transmembrane</keyword>
<dbReference type="InterPro" id="IPR000160">
    <property type="entry name" value="GGDEF_dom"/>
</dbReference>
<evidence type="ECO:0000256" key="4">
    <source>
        <dbReference type="SAM" id="Coils"/>
    </source>
</evidence>
<dbReference type="Pfam" id="PF00990">
    <property type="entry name" value="GGDEF"/>
    <property type="match status" value="1"/>
</dbReference>
<dbReference type="PROSITE" id="PS50885">
    <property type="entry name" value="HAMP"/>
    <property type="match status" value="1"/>
</dbReference>
<feature type="coiled-coil region" evidence="4">
    <location>
        <begin position="215"/>
        <end position="245"/>
    </location>
</feature>
<dbReference type="CDD" id="cd01949">
    <property type="entry name" value="GGDEF"/>
    <property type="match status" value="1"/>
</dbReference>
<dbReference type="NCBIfam" id="TIGR00254">
    <property type="entry name" value="GGDEF"/>
    <property type="match status" value="1"/>
</dbReference>
<gene>
    <name evidence="8" type="ORF">QM089_16935</name>
</gene>